<evidence type="ECO:0000259" key="8">
    <source>
        <dbReference type="SMART" id="SM00043"/>
    </source>
</evidence>
<dbReference type="GO" id="GO:0070062">
    <property type="term" value="C:extracellular exosome"/>
    <property type="evidence" value="ECO:0007669"/>
    <property type="project" value="TreeGrafter"/>
</dbReference>
<keyword evidence="6" id="KW-1015">Disulfide bond</keyword>
<comment type="subcellular location">
    <subcellularLocation>
        <location evidence="1">Secreted</location>
    </subcellularLocation>
</comment>
<dbReference type="OrthoDB" id="1908104at2759"/>
<evidence type="ECO:0000313" key="9">
    <source>
        <dbReference type="Proteomes" id="UP001108280"/>
    </source>
</evidence>
<gene>
    <name evidence="10 11 12" type="primary">Cst6</name>
</gene>
<evidence type="ECO:0000313" key="11">
    <source>
        <dbReference type="RefSeq" id="XP_035297927.1"/>
    </source>
</evidence>
<dbReference type="CTD" id="1474"/>
<evidence type="ECO:0000256" key="4">
    <source>
        <dbReference type="ARBA" id="ARBA00022690"/>
    </source>
</evidence>
<dbReference type="GeneID" id="100764786"/>
<dbReference type="SUPFAM" id="SSF54403">
    <property type="entry name" value="Cystatin/monellin"/>
    <property type="match status" value="1"/>
</dbReference>
<feature type="region of interest" description="Disordered" evidence="7">
    <location>
        <begin position="1"/>
        <end position="28"/>
    </location>
</feature>
<reference evidence="9" key="2">
    <citation type="journal article" date="2020" name="Biotechnol. Bioeng.">
        <title>Chromosome-scale scaffolds for the Chinese hamster reference genome assembly to facilitate the study of the CHO epigenome.</title>
        <authorList>
            <person name="Hilliard W."/>
            <person name="MacDonald M."/>
            <person name="Lee K.H."/>
        </authorList>
    </citation>
    <scope>NUCLEOTIDE SEQUENCE [LARGE SCALE GENOMIC DNA]</scope>
    <source>
        <strain evidence="9">17A/GY</strain>
    </source>
</reference>
<name>A0A9J7FPE8_CRIGR</name>
<evidence type="ECO:0000313" key="10">
    <source>
        <dbReference type="RefSeq" id="XP_027264419.1"/>
    </source>
</evidence>
<dbReference type="PANTHER" id="PTHR47033:SF1">
    <property type="entry name" value="CYSTATIN-M"/>
    <property type="match status" value="1"/>
</dbReference>
<dbReference type="RefSeq" id="XP_035297927.1">
    <property type="nucleotide sequence ID" value="XM_035442036.1"/>
</dbReference>
<evidence type="ECO:0000256" key="2">
    <source>
        <dbReference type="ARBA" id="ARBA00009403"/>
    </source>
</evidence>
<dbReference type="Gene3D" id="3.10.450.10">
    <property type="match status" value="1"/>
</dbReference>
<evidence type="ECO:0000256" key="5">
    <source>
        <dbReference type="ARBA" id="ARBA00022704"/>
    </source>
</evidence>
<dbReference type="SMART" id="SM00043">
    <property type="entry name" value="CY"/>
    <property type="match status" value="1"/>
</dbReference>
<keyword evidence="5" id="KW-0789">Thiol protease inhibitor</keyword>
<proteinExistence type="inferred from homology"/>
<dbReference type="InterPro" id="IPR000010">
    <property type="entry name" value="Cystatin_dom"/>
</dbReference>
<comment type="similarity">
    <text evidence="2">Belongs to the cystatin family.</text>
</comment>
<evidence type="ECO:0000256" key="1">
    <source>
        <dbReference type="ARBA" id="ARBA00004613"/>
    </source>
</evidence>
<dbReference type="RefSeq" id="XP_027264419.1">
    <property type="nucleotide sequence ID" value="XM_027408618.2"/>
</dbReference>
<evidence type="ECO:0000313" key="12">
    <source>
        <dbReference type="RefSeq" id="XP_035297928.1"/>
    </source>
</evidence>
<sequence length="198" mass="21546">MGEVQLPPGTCSGSRPSKGIGRWWAEPGGASAEPVKAAQDGASALTSAAMERPHFPLAMGLALLAFCLLTLSPDARAELRSRRTGERQTMSPNDPLVQKAAQAAVSSYNMGSNSLYYFRDTRILDAQCQLVAGLKCYLTMDLESTECRKTRVSGDHTDLTACPLAAGVQQEKLRCRFEVLQVPWKNTTQLLKHDCMQV</sequence>
<reference evidence="10 11" key="3">
    <citation type="submission" date="2025-04" db="UniProtKB">
        <authorList>
            <consortium name="RefSeq"/>
        </authorList>
    </citation>
    <scope>IDENTIFICATION</scope>
    <source>
        <strain evidence="10 11">17A/GY</strain>
        <tissue evidence="10 11">Liver</tissue>
    </source>
</reference>
<evidence type="ECO:0000256" key="3">
    <source>
        <dbReference type="ARBA" id="ARBA00022525"/>
    </source>
</evidence>
<keyword evidence="3" id="KW-0964">Secreted</keyword>
<dbReference type="PANTHER" id="PTHR47033">
    <property type="entry name" value="CYSTATIN-M"/>
    <property type="match status" value="1"/>
</dbReference>
<evidence type="ECO:0000256" key="7">
    <source>
        <dbReference type="SAM" id="MobiDB-lite"/>
    </source>
</evidence>
<evidence type="ECO:0000256" key="6">
    <source>
        <dbReference type="ARBA" id="ARBA00023157"/>
    </source>
</evidence>
<dbReference type="CDD" id="cd00042">
    <property type="entry name" value="CY"/>
    <property type="match status" value="1"/>
</dbReference>
<dbReference type="InterPro" id="IPR046350">
    <property type="entry name" value="Cystatin_sf"/>
</dbReference>
<feature type="domain" description="Cystatin" evidence="8">
    <location>
        <begin position="82"/>
        <end position="196"/>
    </location>
</feature>
<organism evidence="9 10">
    <name type="scientific">Cricetulus griseus</name>
    <name type="common">Chinese hamster</name>
    <name type="synonym">Cricetulus barabensis griseus</name>
    <dbReference type="NCBI Taxonomy" id="10029"/>
    <lineage>
        <taxon>Eukaryota</taxon>
        <taxon>Metazoa</taxon>
        <taxon>Chordata</taxon>
        <taxon>Craniata</taxon>
        <taxon>Vertebrata</taxon>
        <taxon>Euteleostomi</taxon>
        <taxon>Mammalia</taxon>
        <taxon>Eutheria</taxon>
        <taxon>Euarchontoglires</taxon>
        <taxon>Glires</taxon>
        <taxon>Rodentia</taxon>
        <taxon>Myomorpha</taxon>
        <taxon>Muroidea</taxon>
        <taxon>Cricetidae</taxon>
        <taxon>Cricetinae</taxon>
        <taxon>Cricetulus</taxon>
    </lineage>
</organism>
<keyword evidence="9" id="KW-1185">Reference proteome</keyword>
<keyword evidence="4" id="KW-0646">Protease inhibitor</keyword>
<accession>A0A9J7FPE8</accession>
<dbReference type="Proteomes" id="UP001108280">
    <property type="component" value="Chromosome 3"/>
</dbReference>
<dbReference type="Pfam" id="PF00031">
    <property type="entry name" value="Cystatin"/>
    <property type="match status" value="1"/>
</dbReference>
<reference evidence="9" key="1">
    <citation type="journal article" date="2018" name="Biotechnol. Bioeng.">
        <title>A reference genome of the Chinese hamster based on a hybrid assembly strategy.</title>
        <authorList>
            <person name="Rupp O."/>
            <person name="MacDonald M.L."/>
            <person name="Li S."/>
            <person name="Dhiman H."/>
            <person name="Polson S."/>
            <person name="Griep S."/>
            <person name="Heffner K."/>
            <person name="Hernandez I."/>
            <person name="Brinkrolf K."/>
            <person name="Jadhav V."/>
            <person name="Samoudi M."/>
            <person name="Hao H."/>
            <person name="Kingham B."/>
            <person name="Goesmann A."/>
            <person name="Betenbaugh M.J."/>
            <person name="Lewis N.E."/>
            <person name="Borth N."/>
            <person name="Lee K.H."/>
        </authorList>
    </citation>
    <scope>NUCLEOTIDE SEQUENCE [LARGE SCALE GENOMIC DNA]</scope>
    <source>
        <strain evidence="9">17A/GY</strain>
    </source>
</reference>
<dbReference type="RefSeq" id="XP_035297928.1">
    <property type="nucleotide sequence ID" value="XM_035442037.1"/>
</dbReference>
<dbReference type="AlphaFoldDB" id="A0A9J7FPE8"/>
<dbReference type="GO" id="GO:0004869">
    <property type="term" value="F:cysteine-type endopeptidase inhibitor activity"/>
    <property type="evidence" value="ECO:0007669"/>
    <property type="project" value="UniProtKB-KW"/>
</dbReference>
<dbReference type="FunFam" id="3.10.450.10:FF:000004">
    <property type="entry name" value="Cystatin C"/>
    <property type="match status" value="1"/>
</dbReference>
<protein>
    <submittedName>
        <fullName evidence="10 11">Cystatin-M isoform X1</fullName>
    </submittedName>
</protein>
<dbReference type="KEGG" id="cge:100764786"/>